<dbReference type="Proteomes" id="UP000742024">
    <property type="component" value="Unassembled WGS sequence"/>
</dbReference>
<comment type="caution">
    <text evidence="2">The sequence shown here is derived from an EMBL/GenBank/DDBJ whole genome shotgun (WGS) entry which is preliminary data.</text>
</comment>
<accession>A0ABQ7PMI1</accession>
<gene>
    <name evidence="2" type="ORF">E4U57_000428</name>
</gene>
<protein>
    <submittedName>
        <fullName evidence="2">Uncharacterized protein</fullName>
    </submittedName>
</protein>
<organism evidence="2 3">
    <name type="scientific">Claviceps arundinis</name>
    <dbReference type="NCBI Taxonomy" id="1623583"/>
    <lineage>
        <taxon>Eukaryota</taxon>
        <taxon>Fungi</taxon>
        <taxon>Dikarya</taxon>
        <taxon>Ascomycota</taxon>
        <taxon>Pezizomycotina</taxon>
        <taxon>Sordariomycetes</taxon>
        <taxon>Hypocreomycetidae</taxon>
        <taxon>Hypocreales</taxon>
        <taxon>Clavicipitaceae</taxon>
        <taxon>Claviceps</taxon>
    </lineage>
</organism>
<feature type="compositionally biased region" description="Polar residues" evidence="1">
    <location>
        <begin position="16"/>
        <end position="31"/>
    </location>
</feature>
<feature type="region of interest" description="Disordered" evidence="1">
    <location>
        <begin position="1"/>
        <end position="47"/>
    </location>
</feature>
<proteinExistence type="predicted"/>
<name>A0ABQ7PMI1_9HYPO</name>
<feature type="compositionally biased region" description="Low complexity" evidence="1">
    <location>
        <begin position="32"/>
        <end position="47"/>
    </location>
</feature>
<sequence>MCRLPWKKEWHRRAQHTTSARSNTDQARQANAPSGAAGERKAAAAAGSWIRDVNIEAEEIQFIKMAWGRLELRSSGTTEEH</sequence>
<dbReference type="EMBL" id="SRPR01000011">
    <property type="protein sequence ID" value="KAG5967674.1"/>
    <property type="molecule type" value="Genomic_DNA"/>
</dbReference>
<keyword evidence="3" id="KW-1185">Reference proteome</keyword>
<evidence type="ECO:0000256" key="1">
    <source>
        <dbReference type="SAM" id="MobiDB-lite"/>
    </source>
</evidence>
<reference evidence="2 3" key="1">
    <citation type="journal article" date="2020" name="bioRxiv">
        <title>Whole genome comparisons of ergot fungi reveals the divergence and evolution of species within the genus Claviceps are the result of varying mechanisms driving genome evolution and host range expansion.</title>
        <authorList>
            <person name="Wyka S.A."/>
            <person name="Mondo S.J."/>
            <person name="Liu M."/>
            <person name="Dettman J."/>
            <person name="Nalam V."/>
            <person name="Broders K.D."/>
        </authorList>
    </citation>
    <scope>NUCLEOTIDE SEQUENCE [LARGE SCALE GENOMIC DNA]</scope>
    <source>
        <strain evidence="2 3">LM583</strain>
    </source>
</reference>
<evidence type="ECO:0000313" key="2">
    <source>
        <dbReference type="EMBL" id="KAG5967674.1"/>
    </source>
</evidence>
<evidence type="ECO:0000313" key="3">
    <source>
        <dbReference type="Proteomes" id="UP000742024"/>
    </source>
</evidence>